<organism evidence="7 8">
    <name type="scientific">Salicibibacter cibi</name>
    <dbReference type="NCBI Taxonomy" id="2743001"/>
    <lineage>
        <taxon>Bacteria</taxon>
        <taxon>Bacillati</taxon>
        <taxon>Bacillota</taxon>
        <taxon>Bacilli</taxon>
        <taxon>Bacillales</taxon>
        <taxon>Bacillaceae</taxon>
        <taxon>Salicibibacter</taxon>
    </lineage>
</organism>
<dbReference type="Gene3D" id="3.40.50.970">
    <property type="match status" value="2"/>
</dbReference>
<evidence type="ECO:0000259" key="4">
    <source>
        <dbReference type="Pfam" id="PF00205"/>
    </source>
</evidence>
<dbReference type="Proteomes" id="UP000595349">
    <property type="component" value="Chromosome"/>
</dbReference>
<dbReference type="GO" id="GO:0030976">
    <property type="term" value="F:thiamine pyrophosphate binding"/>
    <property type="evidence" value="ECO:0007669"/>
    <property type="project" value="InterPro"/>
</dbReference>
<dbReference type="AlphaFoldDB" id="A0A7T7CG43"/>
<dbReference type="InterPro" id="IPR012000">
    <property type="entry name" value="Thiamin_PyroP_enz_cen_dom"/>
</dbReference>
<evidence type="ECO:0000313" key="7">
    <source>
        <dbReference type="EMBL" id="QQK80764.1"/>
    </source>
</evidence>
<dbReference type="GO" id="GO:0050660">
    <property type="term" value="F:flavin adenine dinucleotide binding"/>
    <property type="evidence" value="ECO:0007669"/>
    <property type="project" value="TreeGrafter"/>
</dbReference>
<dbReference type="InterPro" id="IPR012001">
    <property type="entry name" value="Thiamin_PyroP_enz_TPP-bd_dom"/>
</dbReference>
<dbReference type="CDD" id="cd07035">
    <property type="entry name" value="TPP_PYR_POX_like"/>
    <property type="match status" value="1"/>
</dbReference>
<dbReference type="GO" id="GO:0009097">
    <property type="term" value="P:isoleucine biosynthetic process"/>
    <property type="evidence" value="ECO:0007669"/>
    <property type="project" value="TreeGrafter"/>
</dbReference>
<dbReference type="InterPro" id="IPR029061">
    <property type="entry name" value="THDP-binding"/>
</dbReference>
<dbReference type="Pfam" id="PF02776">
    <property type="entry name" value="TPP_enzyme_N"/>
    <property type="match status" value="1"/>
</dbReference>
<evidence type="ECO:0000256" key="2">
    <source>
        <dbReference type="ARBA" id="ARBA00023052"/>
    </source>
</evidence>
<evidence type="ECO:0000313" key="8">
    <source>
        <dbReference type="Proteomes" id="UP000595349"/>
    </source>
</evidence>
<dbReference type="NCBIfam" id="NF005470">
    <property type="entry name" value="PRK07064.1"/>
    <property type="match status" value="1"/>
</dbReference>
<evidence type="ECO:0000259" key="5">
    <source>
        <dbReference type="Pfam" id="PF02775"/>
    </source>
</evidence>
<protein>
    <submittedName>
        <fullName evidence="7">Thiamine pyrophosphate-binding protein</fullName>
    </submittedName>
</protein>
<gene>
    <name evidence="7" type="ORF">HUG20_13240</name>
</gene>
<dbReference type="RefSeq" id="WP_200085131.1">
    <property type="nucleotide sequence ID" value="NZ_CP054706.1"/>
</dbReference>
<dbReference type="GO" id="GO:0003984">
    <property type="term" value="F:acetolactate synthase activity"/>
    <property type="evidence" value="ECO:0007669"/>
    <property type="project" value="TreeGrafter"/>
</dbReference>
<evidence type="ECO:0000256" key="3">
    <source>
        <dbReference type="RuleBase" id="RU362132"/>
    </source>
</evidence>
<proteinExistence type="inferred from homology"/>
<feature type="domain" description="Thiamine pyrophosphate enzyme N-terminal TPP-binding" evidence="6">
    <location>
        <begin position="8"/>
        <end position="127"/>
    </location>
</feature>
<dbReference type="GO" id="GO:0000287">
    <property type="term" value="F:magnesium ion binding"/>
    <property type="evidence" value="ECO:0007669"/>
    <property type="project" value="InterPro"/>
</dbReference>
<dbReference type="Pfam" id="PF02775">
    <property type="entry name" value="TPP_enzyme_C"/>
    <property type="match status" value="1"/>
</dbReference>
<dbReference type="InterPro" id="IPR045229">
    <property type="entry name" value="TPP_enz"/>
</dbReference>
<sequence>MNHQTPFTVSEAIVKELVRYEVEVVYGIVSIHNMPIYDAILRVGNIRLITARGESGAVNMADAYARATGKLGVVITSTGAGAGNAAGSLTETWNSGTPLLHITGEADSYYIGTDQRYIHEAKDQLKMMDGVSKQAYVLKRPKQITPFIQQAMNEALAIPTGPVTVSIPTNFQNEIIPDNQLVKANTTKVEMDVEIPADVIKKIQEANRPVIWAGKGVIASGASDELKTFVDLIQPAVITSEAGKGSIPENHPLCIGNFAATPQVEALLKTSDLLISIGTRFRGEETNDWTLPIPNNHINIDAASHAFNRNFDTFYGLVGDAGSILKALNNTLIDQSISPDPAYVDEIESIRQDVRNHLRRAIGSYGDIADIMRERMPVDTILVRDVTIPAYTWGNKLIDIYEPETSIHATGGGIGQGLPMAIGAKIGQKKKPVVLMAGDGGFMVNVGEMMTAVQEDAPITILLFDDGGYGILRYLQEAAYGRRTSVDLQNPDFIMMARSMGFEAEKVVSVDGFKKGLEEAFVSQKPSMIVIDMQALPMAYEESEAYIQSFRSKS</sequence>
<dbReference type="KEGG" id="scib:HUG20_13240"/>
<feature type="domain" description="Thiamine pyrophosphate enzyme central" evidence="4">
    <location>
        <begin position="198"/>
        <end position="328"/>
    </location>
</feature>
<accession>A0A7T7CG43</accession>
<keyword evidence="8" id="KW-1185">Reference proteome</keyword>
<dbReference type="SUPFAM" id="SSF52467">
    <property type="entry name" value="DHS-like NAD/FAD-binding domain"/>
    <property type="match status" value="1"/>
</dbReference>
<evidence type="ECO:0000256" key="1">
    <source>
        <dbReference type="ARBA" id="ARBA00007812"/>
    </source>
</evidence>
<feature type="domain" description="Thiamine pyrophosphate enzyme TPP-binding" evidence="5">
    <location>
        <begin position="392"/>
        <end position="531"/>
    </location>
</feature>
<dbReference type="InterPro" id="IPR029035">
    <property type="entry name" value="DHS-like_NAD/FAD-binding_dom"/>
</dbReference>
<dbReference type="Pfam" id="PF00205">
    <property type="entry name" value="TPP_enzyme_M"/>
    <property type="match status" value="1"/>
</dbReference>
<dbReference type="GO" id="GO:0009099">
    <property type="term" value="P:L-valine biosynthetic process"/>
    <property type="evidence" value="ECO:0007669"/>
    <property type="project" value="TreeGrafter"/>
</dbReference>
<comment type="similarity">
    <text evidence="1 3">Belongs to the TPP enzyme family.</text>
</comment>
<keyword evidence="2 3" id="KW-0786">Thiamine pyrophosphate</keyword>
<dbReference type="GO" id="GO:0005948">
    <property type="term" value="C:acetolactate synthase complex"/>
    <property type="evidence" value="ECO:0007669"/>
    <property type="project" value="TreeGrafter"/>
</dbReference>
<name>A0A7T7CG43_9BACI</name>
<reference evidence="7 8" key="1">
    <citation type="submission" date="2020-06" db="EMBL/GenBank/DDBJ databases">
        <title>Genomic analysis of Salicibibacter sp. NKC21-4.</title>
        <authorList>
            <person name="Oh Y.J."/>
        </authorList>
    </citation>
    <scope>NUCLEOTIDE SEQUENCE [LARGE SCALE GENOMIC DNA]</scope>
    <source>
        <strain evidence="7 8">NKC21-4</strain>
    </source>
</reference>
<dbReference type="EMBL" id="CP054706">
    <property type="protein sequence ID" value="QQK80764.1"/>
    <property type="molecule type" value="Genomic_DNA"/>
</dbReference>
<dbReference type="PANTHER" id="PTHR18968:SF13">
    <property type="entry name" value="ACETOLACTATE SYNTHASE CATALYTIC SUBUNIT, MITOCHONDRIAL"/>
    <property type="match status" value="1"/>
</dbReference>
<dbReference type="SUPFAM" id="SSF52518">
    <property type="entry name" value="Thiamin diphosphate-binding fold (THDP-binding)"/>
    <property type="match status" value="2"/>
</dbReference>
<dbReference type="PANTHER" id="PTHR18968">
    <property type="entry name" value="THIAMINE PYROPHOSPHATE ENZYMES"/>
    <property type="match status" value="1"/>
</dbReference>
<dbReference type="Gene3D" id="3.40.50.1220">
    <property type="entry name" value="TPP-binding domain"/>
    <property type="match status" value="1"/>
</dbReference>
<evidence type="ECO:0000259" key="6">
    <source>
        <dbReference type="Pfam" id="PF02776"/>
    </source>
</evidence>
<dbReference type="InterPro" id="IPR011766">
    <property type="entry name" value="TPP_enzyme_TPP-bd"/>
</dbReference>
<dbReference type="CDD" id="cd00568">
    <property type="entry name" value="TPP_enzymes"/>
    <property type="match status" value="1"/>
</dbReference>